<keyword evidence="6" id="KW-1133">Transmembrane helix</keyword>
<evidence type="ECO:0000313" key="10">
    <source>
        <dbReference type="Proteomes" id="UP001300692"/>
    </source>
</evidence>
<keyword evidence="6" id="KW-0812">Transmembrane</keyword>
<feature type="domain" description="Ricin B lectin" evidence="7">
    <location>
        <begin position="397"/>
        <end position="456"/>
    </location>
</feature>
<sequence length="544" mass="59672">MKDLNFDFQSKVLCIGNTFSACLSRIFILLFFLGAFATANAQAPSHDPSTMIRNNDGRYWIFTTGDGVWAMSSSNSNFSDWRPEPTPFAPGTWPGWINNYVDGFGGFFWAPDVIKIGNTYYLYYSCAGNGAPAAIGLATAPDLNGPWTDRGMVVAGNNAIDPALYMDNGRLWMSWGNWQTGLDICELSTSTGKRISGITHLVGGNVEGPGLIRNGNYYYLFYQRGLCCNGLNSSYYMVVARSTSITGPYTEERTFLPNRSGNQHGPGHFGYGEGKLTYHYYAVNDNGNAKLAVTTLGWSNGWPVAGGSGGWEAPSTNYRLRNVGTGLFLDGMGRTTNGDACGQYANTTHPNAQWQLIDVGNGYRQLRNVGTGLFLDGMGRTANGDDCGMWANTTHQNSHWSIQQYGSNVRIQNRATGLFLDGMGRSANGDNVGQYANTTHPNAQWQLVSATGARIVDVGDEVAEQIGAEIRLYPNPTDGYFTLEIPDFKGNETIRILDIMGKEMMKLDALEQTQEINISDLTPGQYILQLNSNEKSLVRKFIKQ</sequence>
<evidence type="ECO:0000256" key="5">
    <source>
        <dbReference type="RuleBase" id="RU361187"/>
    </source>
</evidence>
<accession>A0ABT3CZ27</accession>
<evidence type="ECO:0000256" key="3">
    <source>
        <dbReference type="ARBA" id="ARBA00022801"/>
    </source>
</evidence>
<dbReference type="Gene3D" id="2.80.10.50">
    <property type="match status" value="1"/>
</dbReference>
<evidence type="ECO:0000259" key="8">
    <source>
        <dbReference type="Pfam" id="PF18962"/>
    </source>
</evidence>
<dbReference type="PANTHER" id="PTHR43301">
    <property type="entry name" value="ARABINAN ENDO-1,5-ALPHA-L-ARABINOSIDASE"/>
    <property type="match status" value="1"/>
</dbReference>
<dbReference type="InterPro" id="IPR026444">
    <property type="entry name" value="Secre_tail"/>
</dbReference>
<keyword evidence="4 5" id="KW-0326">Glycosidase</keyword>
<keyword evidence="6" id="KW-0472">Membrane</keyword>
<dbReference type="SUPFAM" id="SSF75005">
    <property type="entry name" value="Arabinanase/levansucrase/invertase"/>
    <property type="match status" value="1"/>
</dbReference>
<dbReference type="Pfam" id="PF04616">
    <property type="entry name" value="Glyco_hydro_43"/>
    <property type="match status" value="1"/>
</dbReference>
<dbReference type="InterPro" id="IPR023296">
    <property type="entry name" value="Glyco_hydro_beta-prop_sf"/>
</dbReference>
<dbReference type="InterPro" id="IPR006710">
    <property type="entry name" value="Glyco_hydro_43"/>
</dbReference>
<feature type="transmembrane region" description="Helical" evidence="6">
    <location>
        <begin position="12"/>
        <end position="37"/>
    </location>
</feature>
<evidence type="ECO:0000256" key="6">
    <source>
        <dbReference type="SAM" id="Phobius"/>
    </source>
</evidence>
<dbReference type="RefSeq" id="WP_264139667.1">
    <property type="nucleotide sequence ID" value="NZ_JAOYOD010000001.1"/>
</dbReference>
<evidence type="ECO:0000256" key="2">
    <source>
        <dbReference type="ARBA" id="ARBA00009865"/>
    </source>
</evidence>
<dbReference type="Proteomes" id="UP001300692">
    <property type="component" value="Unassembled WGS sequence"/>
</dbReference>
<dbReference type="NCBIfam" id="TIGR04183">
    <property type="entry name" value="Por_Secre_tail"/>
    <property type="match status" value="1"/>
</dbReference>
<name>A0ABT3CZ27_9BACT</name>
<comment type="caution">
    <text evidence="9">The sequence shown here is derived from an EMBL/GenBank/DDBJ whole genome shotgun (WGS) entry which is preliminary data.</text>
</comment>
<dbReference type="PROSITE" id="PS50231">
    <property type="entry name" value="RICIN_B_LECTIN"/>
    <property type="match status" value="1"/>
</dbReference>
<dbReference type="Pfam" id="PF18962">
    <property type="entry name" value="Por_Secre_tail"/>
    <property type="match status" value="1"/>
</dbReference>
<dbReference type="InterPro" id="IPR035992">
    <property type="entry name" value="Ricin_B-like_lectins"/>
</dbReference>
<comment type="pathway">
    <text evidence="1">Glycan metabolism; L-arabinan degradation.</text>
</comment>
<evidence type="ECO:0000313" key="9">
    <source>
        <dbReference type="EMBL" id="MCV9388774.1"/>
    </source>
</evidence>
<gene>
    <name evidence="9" type="ORF">N7U62_18990</name>
</gene>
<keyword evidence="3 5" id="KW-0378">Hydrolase</keyword>
<dbReference type="Pfam" id="PF14200">
    <property type="entry name" value="RicinB_lectin_2"/>
    <property type="match status" value="2"/>
</dbReference>
<comment type="similarity">
    <text evidence="2 5">Belongs to the glycosyl hydrolase 43 family.</text>
</comment>
<dbReference type="CDD" id="cd00161">
    <property type="entry name" value="beta-trefoil_Ricin-like"/>
    <property type="match status" value="1"/>
</dbReference>
<dbReference type="EMBL" id="JAOYOD010000001">
    <property type="protein sequence ID" value="MCV9388774.1"/>
    <property type="molecule type" value="Genomic_DNA"/>
</dbReference>
<dbReference type="CDD" id="cd08998">
    <property type="entry name" value="GH43_Arb43a-like"/>
    <property type="match status" value="1"/>
</dbReference>
<dbReference type="InterPro" id="IPR050727">
    <property type="entry name" value="GH43_arabinanases"/>
</dbReference>
<dbReference type="Gene3D" id="2.115.10.20">
    <property type="entry name" value="Glycosyl hydrolase domain, family 43"/>
    <property type="match status" value="1"/>
</dbReference>
<organism evidence="9 10">
    <name type="scientific">Reichenbachiella ulvae</name>
    <dbReference type="NCBI Taxonomy" id="2980104"/>
    <lineage>
        <taxon>Bacteria</taxon>
        <taxon>Pseudomonadati</taxon>
        <taxon>Bacteroidota</taxon>
        <taxon>Cytophagia</taxon>
        <taxon>Cytophagales</taxon>
        <taxon>Reichenbachiellaceae</taxon>
        <taxon>Reichenbachiella</taxon>
    </lineage>
</organism>
<evidence type="ECO:0000256" key="4">
    <source>
        <dbReference type="ARBA" id="ARBA00023295"/>
    </source>
</evidence>
<protein>
    <submittedName>
        <fullName evidence="9">Family 43 glycosylhydrolase</fullName>
    </submittedName>
</protein>
<reference evidence="9 10" key="1">
    <citation type="submission" date="2022-10" db="EMBL/GenBank/DDBJ databases">
        <title>Comparative genomics and taxonomic characterization of three novel marine species of genus Reichenbachiella exhibiting antioxidant and polysaccharide degradation activities.</title>
        <authorList>
            <person name="Muhammad N."/>
            <person name="Lee Y.-J."/>
            <person name="Ko J."/>
            <person name="Kim S.-G."/>
        </authorList>
    </citation>
    <scope>NUCLEOTIDE SEQUENCE [LARGE SCALE GENOMIC DNA]</scope>
    <source>
        <strain evidence="9 10">ABR2-5</strain>
    </source>
</reference>
<evidence type="ECO:0000259" key="7">
    <source>
        <dbReference type="Pfam" id="PF14200"/>
    </source>
</evidence>
<dbReference type="SUPFAM" id="SSF50370">
    <property type="entry name" value="Ricin B-like lectins"/>
    <property type="match status" value="1"/>
</dbReference>
<feature type="domain" description="Secretion system C-terminal sorting" evidence="8">
    <location>
        <begin position="472"/>
        <end position="542"/>
    </location>
</feature>
<evidence type="ECO:0000256" key="1">
    <source>
        <dbReference type="ARBA" id="ARBA00004834"/>
    </source>
</evidence>
<feature type="domain" description="Ricin B lectin" evidence="7">
    <location>
        <begin position="312"/>
        <end position="390"/>
    </location>
</feature>
<dbReference type="PANTHER" id="PTHR43301:SF3">
    <property type="entry name" value="ARABINAN ENDO-1,5-ALPHA-L-ARABINOSIDASE A-RELATED"/>
    <property type="match status" value="1"/>
</dbReference>
<proteinExistence type="inferred from homology"/>
<dbReference type="PROSITE" id="PS51257">
    <property type="entry name" value="PROKAR_LIPOPROTEIN"/>
    <property type="match status" value="1"/>
</dbReference>
<dbReference type="InterPro" id="IPR000772">
    <property type="entry name" value="Ricin_B_lectin"/>
</dbReference>
<keyword evidence="10" id="KW-1185">Reference proteome</keyword>